<dbReference type="GO" id="GO:0020037">
    <property type="term" value="F:heme binding"/>
    <property type="evidence" value="ECO:0007669"/>
    <property type="project" value="InterPro"/>
</dbReference>
<dbReference type="Gene3D" id="1.10.630.10">
    <property type="entry name" value="Cytochrome P450"/>
    <property type="match status" value="1"/>
</dbReference>
<name>A0A1Q3BB66_CEPFO</name>
<evidence type="ECO:0000313" key="5">
    <source>
        <dbReference type="EMBL" id="GAV65149.1"/>
    </source>
</evidence>
<dbReference type="Pfam" id="PF00067">
    <property type="entry name" value="p450"/>
    <property type="match status" value="1"/>
</dbReference>
<feature type="non-terminal residue" evidence="5">
    <location>
        <position position="1"/>
    </location>
</feature>
<dbReference type="InterPro" id="IPR001128">
    <property type="entry name" value="Cyt_P450"/>
</dbReference>
<dbReference type="PANTHER" id="PTHR47955">
    <property type="entry name" value="CYTOCHROME P450 FAMILY 71 PROTEIN"/>
    <property type="match status" value="1"/>
</dbReference>
<proteinExistence type="inferred from homology"/>
<dbReference type="InterPro" id="IPR036396">
    <property type="entry name" value="Cyt_P450_sf"/>
</dbReference>
<evidence type="ECO:0000256" key="3">
    <source>
        <dbReference type="ARBA" id="ARBA00023004"/>
    </source>
</evidence>
<keyword evidence="2" id="KW-0479">Metal-binding</keyword>
<dbReference type="PANTHER" id="PTHR47955:SF15">
    <property type="entry name" value="CYTOCHROME P450 71A2-LIKE"/>
    <property type="match status" value="1"/>
</dbReference>
<feature type="signal peptide" evidence="4">
    <location>
        <begin position="1"/>
        <end position="20"/>
    </location>
</feature>
<dbReference type="InterPro" id="IPR002401">
    <property type="entry name" value="Cyt_P450_E_grp-I"/>
</dbReference>
<reference evidence="6" key="1">
    <citation type="submission" date="2016-04" db="EMBL/GenBank/DDBJ databases">
        <title>Cephalotus genome sequencing.</title>
        <authorList>
            <person name="Fukushima K."/>
            <person name="Hasebe M."/>
            <person name="Fang X."/>
        </authorList>
    </citation>
    <scope>NUCLEOTIDE SEQUENCE [LARGE SCALE GENOMIC DNA]</scope>
    <source>
        <strain evidence="6">cv. St1</strain>
    </source>
</reference>
<dbReference type="CDD" id="cd11072">
    <property type="entry name" value="CYP71-like"/>
    <property type="match status" value="1"/>
</dbReference>
<sequence length="494" mass="55458">LFITSLALLLSLLFKKFSTAANNKKSLPSPSKLPVIGNLHQIGYLRHRSLKTMALMLLHLGNVPVLVVSSADAACEAMKTHDPIFASRPKSKGFEKLLYNYRDVATSPYGEYWTQMKSKYVLHLLSKKLSLSAKLRRRDNINDIRKSSSSSLPVNLNETIATLTIDVVCRVALGKKYRRGDGGMRLKKLLKEFMELLGGFNLGDYVPWLAWVSRVNGLDAKLEKVAKGFDEFLDGDVRELIERLKNRSDAHGSVQGEEQKDFLDVLLSIQKENTIGFPVETINIKAMILDVFAAGTDTTFATLEWAMSELLRHPKVMKKLQNEVRTIAGDKLNITEGNLDKLHYLKAVIKETLRLHPPFPLLLARESSKDVKVKSYGIEAKTQVYVNAYAIGRDPMSWEHAEEFLPERFLNNSIDVKGHDFQFIPFGAGRRGSPGAEFAMAIIELVLANLMHKFDWAQPGVGEQNLDMTESTGITMHRKFSLTVVSTPHSFQAI</sequence>
<accession>A0A1Q3BB66</accession>
<comment type="caution">
    <text evidence="5">The sequence shown here is derived from an EMBL/GenBank/DDBJ whole genome shotgun (WGS) entry which is preliminary data.</text>
</comment>
<dbReference type="SUPFAM" id="SSF48264">
    <property type="entry name" value="Cytochrome P450"/>
    <property type="match status" value="1"/>
</dbReference>
<dbReference type="GO" id="GO:0016705">
    <property type="term" value="F:oxidoreductase activity, acting on paired donors, with incorporation or reduction of molecular oxygen"/>
    <property type="evidence" value="ECO:0007669"/>
    <property type="project" value="InterPro"/>
</dbReference>
<dbReference type="Proteomes" id="UP000187406">
    <property type="component" value="Unassembled WGS sequence"/>
</dbReference>
<gene>
    <name evidence="5" type="ORF">CFOL_v3_08664</name>
</gene>
<feature type="non-terminal residue" evidence="5">
    <location>
        <position position="494"/>
    </location>
</feature>
<dbReference type="FunFam" id="1.10.630.10:FF:000011">
    <property type="entry name" value="Cytochrome P450 83B1"/>
    <property type="match status" value="1"/>
</dbReference>
<keyword evidence="3" id="KW-0408">Iron</keyword>
<dbReference type="PRINTS" id="PR00385">
    <property type="entry name" value="P450"/>
</dbReference>
<dbReference type="InParanoid" id="A0A1Q3BB66"/>
<dbReference type="FunCoup" id="A0A1Q3BB66">
    <property type="interactions" value="481"/>
</dbReference>
<evidence type="ECO:0000256" key="2">
    <source>
        <dbReference type="ARBA" id="ARBA00022723"/>
    </source>
</evidence>
<dbReference type="GO" id="GO:0004497">
    <property type="term" value="F:monooxygenase activity"/>
    <property type="evidence" value="ECO:0007669"/>
    <property type="project" value="InterPro"/>
</dbReference>
<dbReference type="PRINTS" id="PR00463">
    <property type="entry name" value="EP450I"/>
</dbReference>
<keyword evidence="6" id="KW-1185">Reference proteome</keyword>
<dbReference type="AlphaFoldDB" id="A0A1Q3BB66"/>
<evidence type="ECO:0000256" key="4">
    <source>
        <dbReference type="SAM" id="SignalP"/>
    </source>
</evidence>
<keyword evidence="4" id="KW-0732">Signal</keyword>
<feature type="chain" id="PRO_5012456360" evidence="4">
    <location>
        <begin position="21"/>
        <end position="494"/>
    </location>
</feature>
<comment type="similarity">
    <text evidence="1">Belongs to the cytochrome P450 family.</text>
</comment>
<dbReference type="EMBL" id="BDDD01000388">
    <property type="protein sequence ID" value="GAV65149.1"/>
    <property type="molecule type" value="Genomic_DNA"/>
</dbReference>
<evidence type="ECO:0000256" key="1">
    <source>
        <dbReference type="ARBA" id="ARBA00010617"/>
    </source>
</evidence>
<dbReference type="OrthoDB" id="1470350at2759"/>
<protein>
    <submittedName>
        <fullName evidence="5">p450 domain-containing protein</fullName>
    </submittedName>
</protein>
<evidence type="ECO:0000313" key="6">
    <source>
        <dbReference type="Proteomes" id="UP000187406"/>
    </source>
</evidence>
<organism evidence="5 6">
    <name type="scientific">Cephalotus follicularis</name>
    <name type="common">Albany pitcher plant</name>
    <dbReference type="NCBI Taxonomy" id="3775"/>
    <lineage>
        <taxon>Eukaryota</taxon>
        <taxon>Viridiplantae</taxon>
        <taxon>Streptophyta</taxon>
        <taxon>Embryophyta</taxon>
        <taxon>Tracheophyta</taxon>
        <taxon>Spermatophyta</taxon>
        <taxon>Magnoliopsida</taxon>
        <taxon>eudicotyledons</taxon>
        <taxon>Gunneridae</taxon>
        <taxon>Pentapetalae</taxon>
        <taxon>rosids</taxon>
        <taxon>fabids</taxon>
        <taxon>Oxalidales</taxon>
        <taxon>Cephalotaceae</taxon>
        <taxon>Cephalotus</taxon>
    </lineage>
</organism>
<dbReference type="STRING" id="3775.A0A1Q3BB66"/>
<dbReference type="GO" id="GO:0005506">
    <property type="term" value="F:iron ion binding"/>
    <property type="evidence" value="ECO:0007669"/>
    <property type="project" value="InterPro"/>
</dbReference>